<name>A0A0F9WII1_9ZZZZ</name>
<dbReference type="AlphaFoldDB" id="A0A0F9WII1"/>
<organism evidence="1">
    <name type="scientific">marine sediment metagenome</name>
    <dbReference type="NCBI Taxonomy" id="412755"/>
    <lineage>
        <taxon>unclassified sequences</taxon>
        <taxon>metagenomes</taxon>
        <taxon>ecological metagenomes</taxon>
    </lineage>
</organism>
<proteinExistence type="predicted"/>
<sequence length="160" mass="17603">MHTLKLHTLTLLCCLLFLPATVLAQPGNANADNNARAVAGAMAALDDFMRTFNSKDMPAWAATLNYPHVRFASGTVTVWQSAEEFALQPSFANLAAIGWDHSHWLSREAVLVSAGKVHINTVFQRFNSRNEPIGTYESLYIVTRDDQGKWGTQARSSLAP</sequence>
<evidence type="ECO:0008006" key="2">
    <source>
        <dbReference type="Google" id="ProtNLM"/>
    </source>
</evidence>
<accession>A0A0F9WII1</accession>
<dbReference type="EMBL" id="LAZR01000001">
    <property type="protein sequence ID" value="KKO12333.1"/>
    <property type="molecule type" value="Genomic_DNA"/>
</dbReference>
<evidence type="ECO:0000313" key="1">
    <source>
        <dbReference type="EMBL" id="KKO12333.1"/>
    </source>
</evidence>
<reference evidence="1" key="1">
    <citation type="journal article" date="2015" name="Nature">
        <title>Complex archaea that bridge the gap between prokaryotes and eukaryotes.</title>
        <authorList>
            <person name="Spang A."/>
            <person name="Saw J.H."/>
            <person name="Jorgensen S.L."/>
            <person name="Zaremba-Niedzwiedzka K."/>
            <person name="Martijn J."/>
            <person name="Lind A.E."/>
            <person name="van Eijk R."/>
            <person name="Schleper C."/>
            <person name="Guy L."/>
            <person name="Ettema T.J."/>
        </authorList>
    </citation>
    <scope>NUCLEOTIDE SEQUENCE</scope>
</reference>
<protein>
    <recommendedName>
        <fullName evidence="2">DUF4440 domain-containing protein</fullName>
    </recommendedName>
</protein>
<gene>
    <name evidence="1" type="ORF">LCGC14_0003430</name>
</gene>
<comment type="caution">
    <text evidence="1">The sequence shown here is derived from an EMBL/GenBank/DDBJ whole genome shotgun (WGS) entry which is preliminary data.</text>
</comment>